<dbReference type="EMBL" id="PYOZ01000042">
    <property type="protein sequence ID" value="PSX38671.1"/>
    <property type="molecule type" value="Genomic_DNA"/>
</dbReference>
<comment type="caution">
    <text evidence="1">The sequence shown here is derived from an EMBL/GenBank/DDBJ whole genome shotgun (WGS) entry which is preliminary data.</text>
</comment>
<evidence type="ECO:0000313" key="2">
    <source>
        <dbReference type="Proteomes" id="UP000240728"/>
    </source>
</evidence>
<sequence length="138" mass="15919">MKQSAIYIKQRTNKAFHSALTKTGSLSLASIVNSQLNSSLQRKQNNIRTQDGGLFQITSHKKVHQLREYNPYDRPKNFEYTELSIASMVKTRALNKEKQFLVTKKRLESFNVAASKENGYFAIKQKLESYDVTETNRL</sequence>
<dbReference type="RefSeq" id="WP_045043212.1">
    <property type="nucleotide sequence ID" value="NZ_JZTB01000013.1"/>
</dbReference>
<protein>
    <recommendedName>
        <fullName evidence="3">Transglycosylase SLT domain-containing protein</fullName>
    </recommendedName>
</protein>
<dbReference type="Proteomes" id="UP000240728">
    <property type="component" value="Unassembled WGS sequence"/>
</dbReference>
<organism evidence="1 2">
    <name type="scientific">Photobacterium kishitanii</name>
    <dbReference type="NCBI Taxonomy" id="318456"/>
    <lineage>
        <taxon>Bacteria</taxon>
        <taxon>Pseudomonadati</taxon>
        <taxon>Pseudomonadota</taxon>
        <taxon>Gammaproteobacteria</taxon>
        <taxon>Vibrionales</taxon>
        <taxon>Vibrionaceae</taxon>
        <taxon>Photobacterium</taxon>
    </lineage>
</organism>
<keyword evidence="2" id="KW-1185">Reference proteome</keyword>
<proteinExistence type="predicted"/>
<gene>
    <name evidence="1" type="ORF">C0W53_23100</name>
</gene>
<name>A0AAX0YR95_9GAMM</name>
<accession>A0AAX0YR95</accession>
<evidence type="ECO:0000313" key="1">
    <source>
        <dbReference type="EMBL" id="PSX38671.1"/>
    </source>
</evidence>
<evidence type="ECO:0008006" key="3">
    <source>
        <dbReference type="Google" id="ProtNLM"/>
    </source>
</evidence>
<reference evidence="1 2" key="1">
    <citation type="submission" date="2018-01" db="EMBL/GenBank/DDBJ databases">
        <title>Whole genome sequencing of Histamine producing bacteria.</title>
        <authorList>
            <person name="Butler K."/>
        </authorList>
    </citation>
    <scope>NUCLEOTIDE SEQUENCE [LARGE SCALE GENOMIC DNA]</scope>
    <source>
        <strain evidence="1 2">A1-4</strain>
    </source>
</reference>
<dbReference type="AlphaFoldDB" id="A0AAX0YR95"/>